<dbReference type="Pfam" id="PF11741">
    <property type="entry name" value="AMIN"/>
    <property type="match status" value="1"/>
</dbReference>
<dbReference type="InterPro" id="IPR004846">
    <property type="entry name" value="T2SS/T3SS_dom"/>
</dbReference>
<dbReference type="RefSeq" id="WP_177203548.1">
    <property type="nucleotide sequence ID" value="NZ_FOLH01000005.1"/>
</dbReference>
<dbReference type="PANTHER" id="PTHR30604">
    <property type="entry name" value="PROTEIN TRANSPORT PROTEIN HOFQ"/>
    <property type="match status" value="1"/>
</dbReference>
<evidence type="ECO:0000256" key="8">
    <source>
        <dbReference type="RuleBase" id="RU004004"/>
    </source>
</evidence>
<evidence type="ECO:0000259" key="11">
    <source>
        <dbReference type="SMART" id="SM00965"/>
    </source>
</evidence>
<evidence type="ECO:0000256" key="10">
    <source>
        <dbReference type="SAM" id="SignalP"/>
    </source>
</evidence>
<evidence type="ECO:0000256" key="4">
    <source>
        <dbReference type="ARBA" id="ARBA00022927"/>
    </source>
</evidence>
<dbReference type="InterPro" id="IPR021731">
    <property type="entry name" value="AMIN_dom"/>
</dbReference>
<dbReference type="InterPro" id="IPR011662">
    <property type="entry name" value="Secretin/TonB_short_N"/>
</dbReference>
<dbReference type="EMBL" id="FOLH01000005">
    <property type="protein sequence ID" value="SFC37745.1"/>
    <property type="molecule type" value="Genomic_DNA"/>
</dbReference>
<comment type="subcellular location">
    <subcellularLocation>
        <location evidence="8">Cell outer membrane</location>
    </subcellularLocation>
    <subcellularLocation>
        <location evidence="1">Membrane</location>
    </subcellularLocation>
</comment>
<dbReference type="InterPro" id="IPR005644">
    <property type="entry name" value="NolW-like"/>
</dbReference>
<dbReference type="InterPro" id="IPR013355">
    <property type="entry name" value="Pilus_4_PilQ"/>
</dbReference>
<dbReference type="GO" id="GO:0009306">
    <property type="term" value="P:protein secretion"/>
    <property type="evidence" value="ECO:0007669"/>
    <property type="project" value="InterPro"/>
</dbReference>
<keyword evidence="6" id="KW-0998">Cell outer membrane</keyword>
<dbReference type="Gene3D" id="3.30.1370.130">
    <property type="match status" value="1"/>
</dbReference>
<dbReference type="PANTHER" id="PTHR30604:SF1">
    <property type="entry name" value="DNA UTILIZATION PROTEIN HOFQ"/>
    <property type="match status" value="1"/>
</dbReference>
<dbReference type="AlphaFoldDB" id="A0A1I1ING1"/>
<evidence type="ECO:0000313" key="12">
    <source>
        <dbReference type="EMBL" id="SFC37745.1"/>
    </source>
</evidence>
<dbReference type="NCBIfam" id="TIGR02515">
    <property type="entry name" value="IV_pilus_PilQ"/>
    <property type="match status" value="1"/>
</dbReference>
<feature type="signal peptide" evidence="10">
    <location>
        <begin position="1"/>
        <end position="30"/>
    </location>
</feature>
<evidence type="ECO:0000256" key="3">
    <source>
        <dbReference type="ARBA" id="ARBA00022729"/>
    </source>
</evidence>
<keyword evidence="4" id="KW-0653">Protein transport</keyword>
<sequence length="596" mass="65813">MTRFATQLNRTCIWLALIGFLCMSISTAKAQEQQLIDLDFQRTPKDQARLLLEFAVPPQLPESSESHIGLSLNFANTQIAEEIRNLYDTNDFNTLVSSLSLDQEGRDALVSIEVDTSFSYTLHQQDNWLIVDISPRSQTASDTGRTSPRRIQYTGEPMTLSYQNIPVRELLKEMASFLDLNLIAGENVRGNITLELNEVPSDQALDLILTTKNLASRQVGNVLLVAPSEELVALQQQQAEARKSDLAVEPLVDEFIRVHFANAEDLRTFILGDQQASNVQQPASIASGLFGGELMQEPTTTNDRRFLSDRGHLMVDRRTNQVYVRDTAEYVERIRTIIETLDVPVDQVMIEARIVVARTGVSDELGVTWGASRTSGGSASGFATERGRIGPGNRTEFESTGSGRRGGSLDFNPQTGLGIGFVNNNFLLDLELAALETENRSEIISQPKVITSDRVQATIRSGEQIPYRKVEDGTVSVEFQNAELVLEVLPQITSDGRILMKLQVNNDSKGEETADGFTINSNSINTQVLANNGETIVIGGIFTSQTLESVAKTPILGDLPLLGWLFRRSFQSQEKVELLVFITPRMLSNSLTATGQ</sequence>
<comment type="similarity">
    <text evidence="7">Belongs to the bacterial secretin family.</text>
</comment>
<keyword evidence="5" id="KW-0472">Membrane</keyword>
<evidence type="ECO:0000313" key="13">
    <source>
        <dbReference type="Proteomes" id="UP000199058"/>
    </source>
</evidence>
<name>A0A1I1ING1_9GAMM</name>
<dbReference type="Gene3D" id="3.30.1370.120">
    <property type="match status" value="1"/>
</dbReference>
<dbReference type="InterPro" id="IPR001775">
    <property type="entry name" value="GspD/PilQ"/>
</dbReference>
<organism evidence="12 13">
    <name type="scientific">Marinospirillum celere</name>
    <dbReference type="NCBI Taxonomy" id="1122252"/>
    <lineage>
        <taxon>Bacteria</taxon>
        <taxon>Pseudomonadati</taxon>
        <taxon>Pseudomonadota</taxon>
        <taxon>Gammaproteobacteria</taxon>
        <taxon>Oceanospirillales</taxon>
        <taxon>Oceanospirillaceae</taxon>
        <taxon>Marinospirillum</taxon>
    </lineage>
</organism>
<dbReference type="Proteomes" id="UP000199058">
    <property type="component" value="Unassembled WGS sequence"/>
</dbReference>
<evidence type="ECO:0000256" key="5">
    <source>
        <dbReference type="ARBA" id="ARBA00023136"/>
    </source>
</evidence>
<protein>
    <submittedName>
        <fullName evidence="12">Type IV pilus assembly protein PilQ</fullName>
    </submittedName>
</protein>
<dbReference type="PRINTS" id="PR00811">
    <property type="entry name" value="BCTERIALGSPD"/>
</dbReference>
<accession>A0A1I1ING1</accession>
<proteinExistence type="inferred from homology"/>
<dbReference type="Gene3D" id="2.60.40.3470">
    <property type="match status" value="1"/>
</dbReference>
<evidence type="ECO:0000256" key="2">
    <source>
        <dbReference type="ARBA" id="ARBA00022448"/>
    </source>
</evidence>
<dbReference type="InterPro" id="IPR038591">
    <property type="entry name" value="NolW-like_sf"/>
</dbReference>
<dbReference type="Pfam" id="PF00263">
    <property type="entry name" value="Secretin"/>
    <property type="match status" value="1"/>
</dbReference>
<reference evidence="12 13" key="1">
    <citation type="submission" date="2016-10" db="EMBL/GenBank/DDBJ databases">
        <authorList>
            <person name="de Groot N.N."/>
        </authorList>
    </citation>
    <scope>NUCLEOTIDE SEQUENCE [LARGE SCALE GENOMIC DNA]</scope>
    <source>
        <strain evidence="12 13">DSM 18438</strain>
    </source>
</reference>
<keyword evidence="13" id="KW-1185">Reference proteome</keyword>
<feature type="domain" description="Secretin/TonB short N-terminal" evidence="11">
    <location>
        <begin position="180"/>
        <end position="228"/>
    </location>
</feature>
<dbReference type="STRING" id="1122252.SAMN05660443_2417"/>
<dbReference type="SMART" id="SM00965">
    <property type="entry name" value="STN"/>
    <property type="match status" value="1"/>
</dbReference>
<dbReference type="GO" id="GO:0009279">
    <property type="term" value="C:cell outer membrane"/>
    <property type="evidence" value="ECO:0007669"/>
    <property type="project" value="UniProtKB-SubCell"/>
</dbReference>
<evidence type="ECO:0000256" key="9">
    <source>
        <dbReference type="SAM" id="MobiDB-lite"/>
    </source>
</evidence>
<feature type="chain" id="PRO_5011463888" evidence="10">
    <location>
        <begin position="31"/>
        <end position="596"/>
    </location>
</feature>
<gene>
    <name evidence="12" type="ORF">SAMN05660443_2417</name>
</gene>
<keyword evidence="3 10" id="KW-0732">Signal</keyword>
<evidence type="ECO:0000256" key="6">
    <source>
        <dbReference type="ARBA" id="ARBA00023237"/>
    </source>
</evidence>
<dbReference type="Pfam" id="PF03958">
    <property type="entry name" value="Secretin_N"/>
    <property type="match status" value="1"/>
</dbReference>
<feature type="region of interest" description="Disordered" evidence="9">
    <location>
        <begin position="376"/>
        <end position="408"/>
    </location>
</feature>
<keyword evidence="2 8" id="KW-0813">Transport</keyword>
<evidence type="ECO:0000256" key="7">
    <source>
        <dbReference type="RuleBase" id="RU004003"/>
    </source>
</evidence>
<dbReference type="InterPro" id="IPR051808">
    <property type="entry name" value="Type_IV_pilus_biogenesis"/>
</dbReference>
<evidence type="ECO:0000256" key="1">
    <source>
        <dbReference type="ARBA" id="ARBA00004370"/>
    </source>
</evidence>